<dbReference type="OrthoDB" id="9802228at2"/>
<keyword evidence="11" id="KW-0234">DNA repair</keyword>
<dbReference type="eggNOG" id="COG2169">
    <property type="taxonomic scope" value="Bacteria"/>
</dbReference>
<comment type="cofactor">
    <cofactor evidence="1">
        <name>Zn(2+)</name>
        <dbReference type="ChEBI" id="CHEBI:29105"/>
    </cofactor>
</comment>
<dbReference type="SMART" id="SM00342">
    <property type="entry name" value="HTH_ARAC"/>
    <property type="match status" value="1"/>
</dbReference>
<dbReference type="GO" id="GO:0006307">
    <property type="term" value="P:DNA alkylation repair"/>
    <property type="evidence" value="ECO:0007669"/>
    <property type="project" value="UniProtKB-ARBA"/>
</dbReference>
<gene>
    <name evidence="13" type="ORF">JCM16418_597</name>
</gene>
<dbReference type="InterPro" id="IPR020449">
    <property type="entry name" value="Tscrpt_reg_AraC-type_HTH"/>
</dbReference>
<dbReference type="GO" id="GO:0043565">
    <property type="term" value="F:sequence-specific DNA binding"/>
    <property type="evidence" value="ECO:0007669"/>
    <property type="project" value="InterPro"/>
</dbReference>
<dbReference type="GO" id="GO:0008270">
    <property type="term" value="F:zinc ion binding"/>
    <property type="evidence" value="ECO:0007669"/>
    <property type="project" value="InterPro"/>
</dbReference>
<dbReference type="InterPro" id="IPR004026">
    <property type="entry name" value="Ada_DNA_repair_Zn-bd"/>
</dbReference>
<evidence type="ECO:0000256" key="8">
    <source>
        <dbReference type="ARBA" id="ARBA00023125"/>
    </source>
</evidence>
<dbReference type="PROSITE" id="PS01124">
    <property type="entry name" value="HTH_ARAC_FAMILY_2"/>
    <property type="match status" value="1"/>
</dbReference>
<evidence type="ECO:0000256" key="4">
    <source>
        <dbReference type="ARBA" id="ARBA00022723"/>
    </source>
</evidence>
<organism evidence="13 14">
    <name type="scientific">Paenibacillus pini JCM 16418</name>
    <dbReference type="NCBI Taxonomy" id="1236976"/>
    <lineage>
        <taxon>Bacteria</taxon>
        <taxon>Bacillati</taxon>
        <taxon>Bacillota</taxon>
        <taxon>Bacilli</taxon>
        <taxon>Bacillales</taxon>
        <taxon>Paenibacillaceae</taxon>
        <taxon>Paenibacillus</taxon>
    </lineage>
</organism>
<keyword evidence="9" id="KW-0010">Activator</keyword>
<comment type="caution">
    <text evidence="13">The sequence shown here is derived from an EMBL/GenBank/DDBJ whole genome shotgun (WGS) entry which is preliminary data.</text>
</comment>
<dbReference type="PRINTS" id="PR00032">
    <property type="entry name" value="HTHARAC"/>
</dbReference>
<reference evidence="13 14" key="1">
    <citation type="journal article" date="2014" name="Genome Announc.">
        <title>Draft Genome Sequence of Paenibacillus pini JCM 16418T, Isolated from the Rhizosphere of Pine Tree.</title>
        <authorList>
            <person name="Yuki M."/>
            <person name="Oshima K."/>
            <person name="Suda W."/>
            <person name="Oshida Y."/>
            <person name="Kitamura K."/>
            <person name="Iida Y."/>
            <person name="Hattori M."/>
            <person name="Ohkuma M."/>
        </authorList>
    </citation>
    <scope>NUCLEOTIDE SEQUENCE [LARGE SCALE GENOMIC DNA]</scope>
    <source>
        <strain evidence="13 14">JCM 16418</strain>
    </source>
</reference>
<dbReference type="InterPro" id="IPR018060">
    <property type="entry name" value="HTH_AraC"/>
</dbReference>
<keyword evidence="6" id="KW-0862">Zinc</keyword>
<dbReference type="PANTHER" id="PTHR43280">
    <property type="entry name" value="ARAC-FAMILY TRANSCRIPTIONAL REGULATOR"/>
    <property type="match status" value="1"/>
</dbReference>
<dbReference type="GO" id="GO:0008168">
    <property type="term" value="F:methyltransferase activity"/>
    <property type="evidence" value="ECO:0007669"/>
    <property type="project" value="UniProtKB-KW"/>
</dbReference>
<dbReference type="Pfam" id="PF02805">
    <property type="entry name" value="Ada_Zn_binding"/>
    <property type="match status" value="1"/>
</dbReference>
<keyword evidence="2" id="KW-0489">Methyltransferase</keyword>
<dbReference type="InterPro" id="IPR009057">
    <property type="entry name" value="Homeodomain-like_sf"/>
</dbReference>
<evidence type="ECO:0000256" key="7">
    <source>
        <dbReference type="ARBA" id="ARBA00023015"/>
    </source>
</evidence>
<dbReference type="Gene3D" id="1.10.10.60">
    <property type="entry name" value="Homeodomain-like"/>
    <property type="match status" value="2"/>
</dbReference>
<accession>W7YDT4</accession>
<dbReference type="PANTHER" id="PTHR43280:SF28">
    <property type="entry name" value="HTH-TYPE TRANSCRIPTIONAL ACTIVATOR RHAS"/>
    <property type="match status" value="1"/>
</dbReference>
<evidence type="ECO:0000256" key="11">
    <source>
        <dbReference type="ARBA" id="ARBA00023204"/>
    </source>
</evidence>
<keyword evidence="5" id="KW-0227">DNA damage</keyword>
<keyword evidence="7" id="KW-0805">Transcription regulation</keyword>
<evidence type="ECO:0000256" key="10">
    <source>
        <dbReference type="ARBA" id="ARBA00023163"/>
    </source>
</evidence>
<dbReference type="GO" id="GO:0032259">
    <property type="term" value="P:methylation"/>
    <property type="evidence" value="ECO:0007669"/>
    <property type="project" value="UniProtKB-KW"/>
</dbReference>
<dbReference type="FunFam" id="3.40.10.10:FF:000001">
    <property type="entry name" value="DNA-3-methyladenine glycosylase 2"/>
    <property type="match status" value="1"/>
</dbReference>
<protein>
    <submittedName>
        <fullName evidence="13">ADA regulatory protein</fullName>
    </submittedName>
</protein>
<dbReference type="GO" id="GO:0003700">
    <property type="term" value="F:DNA-binding transcription factor activity"/>
    <property type="evidence" value="ECO:0007669"/>
    <property type="project" value="InterPro"/>
</dbReference>
<dbReference type="SUPFAM" id="SSF57884">
    <property type="entry name" value="Ada DNA repair protein, N-terminal domain (N-Ada 10)"/>
    <property type="match status" value="1"/>
</dbReference>
<dbReference type="Gene3D" id="3.40.10.10">
    <property type="entry name" value="DNA Methylphosphotriester Repair Domain"/>
    <property type="match status" value="1"/>
</dbReference>
<keyword evidence="3" id="KW-0808">Transferase</keyword>
<dbReference type="Pfam" id="PF12833">
    <property type="entry name" value="HTH_18"/>
    <property type="match status" value="1"/>
</dbReference>
<keyword evidence="10" id="KW-0804">Transcription</keyword>
<keyword evidence="4" id="KW-0479">Metal-binding</keyword>
<keyword evidence="14" id="KW-1185">Reference proteome</keyword>
<dbReference type="AlphaFoldDB" id="W7YDT4"/>
<feature type="domain" description="HTH araC/xylS-type" evidence="12">
    <location>
        <begin position="83"/>
        <end position="181"/>
    </location>
</feature>
<evidence type="ECO:0000256" key="3">
    <source>
        <dbReference type="ARBA" id="ARBA00022679"/>
    </source>
</evidence>
<evidence type="ECO:0000313" key="14">
    <source>
        <dbReference type="Proteomes" id="UP000019364"/>
    </source>
</evidence>
<dbReference type="Proteomes" id="UP000019364">
    <property type="component" value="Unassembled WGS sequence"/>
</dbReference>
<dbReference type="RefSeq" id="WP_052020003.1">
    <property type="nucleotide sequence ID" value="NZ_BAVZ01000001.1"/>
</dbReference>
<evidence type="ECO:0000256" key="9">
    <source>
        <dbReference type="ARBA" id="ARBA00023159"/>
    </source>
</evidence>
<dbReference type="STRING" id="1236976.JCM16418_597"/>
<evidence type="ECO:0000256" key="5">
    <source>
        <dbReference type="ARBA" id="ARBA00022763"/>
    </source>
</evidence>
<evidence type="ECO:0000259" key="12">
    <source>
        <dbReference type="PROSITE" id="PS01124"/>
    </source>
</evidence>
<dbReference type="SUPFAM" id="SSF46689">
    <property type="entry name" value="Homeodomain-like"/>
    <property type="match status" value="2"/>
</dbReference>
<evidence type="ECO:0000313" key="13">
    <source>
        <dbReference type="EMBL" id="GAF06627.1"/>
    </source>
</evidence>
<dbReference type="InterPro" id="IPR016220">
    <property type="entry name" value="Me-P-triester_DNA_alkyl-Trfase"/>
</dbReference>
<sequence length="183" mass="21258">MSRTITEIQWQAVIRNDAAYDGQFFYAVQTTGIFCRPSCKSRPPKIENILIFQHAEQALSASYRPCKRCKPTGQRLPDDEWITMVTDYIHINYMKKLTLPLLADISHGSPFHLHRTFKRIQGVTLLEYIQHIRMDRAKELLLTTKESIAEIGKHVGLTNTSYFITLFKKRTGQTPSSYRQIEH</sequence>
<dbReference type="PIRSF" id="PIRSF000408">
    <property type="entry name" value="Alkyltransferas_AdaA"/>
    <property type="match status" value="1"/>
</dbReference>
<name>W7YDT4_9BACL</name>
<proteinExistence type="predicted"/>
<keyword evidence="8" id="KW-0238">DNA-binding</keyword>
<evidence type="ECO:0000256" key="6">
    <source>
        <dbReference type="ARBA" id="ARBA00022833"/>
    </source>
</evidence>
<evidence type="ECO:0000256" key="1">
    <source>
        <dbReference type="ARBA" id="ARBA00001947"/>
    </source>
</evidence>
<evidence type="ECO:0000256" key="2">
    <source>
        <dbReference type="ARBA" id="ARBA00022603"/>
    </source>
</evidence>
<dbReference type="EMBL" id="BAVZ01000001">
    <property type="protein sequence ID" value="GAF06627.1"/>
    <property type="molecule type" value="Genomic_DNA"/>
</dbReference>
<dbReference type="InterPro" id="IPR035451">
    <property type="entry name" value="Ada-like_dom_sf"/>
</dbReference>